<evidence type="ECO:0000313" key="3">
    <source>
        <dbReference type="EMBL" id="CAF0824505.1"/>
    </source>
</evidence>
<dbReference type="AlphaFoldDB" id="A0A814GD25"/>
<name>A0A814GD25_9BILA</name>
<dbReference type="Pfam" id="PF08477">
    <property type="entry name" value="Roc"/>
    <property type="match status" value="1"/>
</dbReference>
<dbReference type="EMBL" id="CAJOBA010001680">
    <property type="protein sequence ID" value="CAF3608884.1"/>
    <property type="molecule type" value="Genomic_DNA"/>
</dbReference>
<dbReference type="EMBL" id="CAJOBC010003080">
    <property type="protein sequence ID" value="CAF3765935.1"/>
    <property type="molecule type" value="Genomic_DNA"/>
</dbReference>
<evidence type="ECO:0000256" key="1">
    <source>
        <dbReference type="ARBA" id="ARBA00022741"/>
    </source>
</evidence>
<dbReference type="InterPro" id="IPR027417">
    <property type="entry name" value="P-loop_NTPase"/>
</dbReference>
<dbReference type="Proteomes" id="UP000682733">
    <property type="component" value="Unassembled WGS sequence"/>
</dbReference>
<dbReference type="SUPFAM" id="SSF52540">
    <property type="entry name" value="P-loop containing nucleoside triphosphate hydrolases"/>
    <property type="match status" value="1"/>
</dbReference>
<dbReference type="Proteomes" id="UP000663829">
    <property type="component" value="Unassembled WGS sequence"/>
</dbReference>
<accession>A0A814GD25</accession>
<sequence>MSITDYSNDSTKMESDYLRFKFLTLGDSGVGKTSLLNRYVAGTYNDKLAPTLGVDIRDKYVYYKSMCTKPSKLWKIHLALWDTAGQERLGLFF</sequence>
<dbReference type="OrthoDB" id="9989112at2759"/>
<gene>
    <name evidence="4" type="ORF">GPM918_LOCUS13411</name>
    <name evidence="3" type="ORF">OVA965_LOCUS5821</name>
    <name evidence="6" type="ORF">SRO942_LOCUS13411</name>
    <name evidence="5" type="ORF">TMI583_LOCUS5818</name>
</gene>
<dbReference type="Proteomes" id="UP000677228">
    <property type="component" value="Unassembled WGS sequence"/>
</dbReference>
<dbReference type="Proteomes" id="UP000681722">
    <property type="component" value="Unassembled WGS sequence"/>
</dbReference>
<evidence type="ECO:0000313" key="4">
    <source>
        <dbReference type="EMBL" id="CAF0994206.1"/>
    </source>
</evidence>
<proteinExistence type="predicted"/>
<keyword evidence="1" id="KW-0547">Nucleotide-binding</keyword>
<evidence type="ECO:0000313" key="5">
    <source>
        <dbReference type="EMBL" id="CAF3608884.1"/>
    </source>
</evidence>
<keyword evidence="2" id="KW-0342">GTP-binding</keyword>
<reference evidence="4" key="1">
    <citation type="submission" date="2021-02" db="EMBL/GenBank/DDBJ databases">
        <authorList>
            <person name="Nowell W R."/>
        </authorList>
    </citation>
    <scope>NUCLEOTIDE SEQUENCE</scope>
</reference>
<protein>
    <submittedName>
        <fullName evidence="4">Uncharacterized protein</fullName>
    </submittedName>
</protein>
<dbReference type="PANTHER" id="PTHR47977">
    <property type="entry name" value="RAS-RELATED PROTEIN RAB"/>
    <property type="match status" value="1"/>
</dbReference>
<dbReference type="PROSITE" id="PS51419">
    <property type="entry name" value="RAB"/>
    <property type="match status" value="1"/>
</dbReference>
<dbReference type="EMBL" id="CAJNOK010001680">
    <property type="protein sequence ID" value="CAF0824505.1"/>
    <property type="molecule type" value="Genomic_DNA"/>
</dbReference>
<dbReference type="Gene3D" id="3.40.50.300">
    <property type="entry name" value="P-loop containing nucleotide triphosphate hydrolases"/>
    <property type="match status" value="1"/>
</dbReference>
<evidence type="ECO:0000256" key="2">
    <source>
        <dbReference type="ARBA" id="ARBA00023134"/>
    </source>
</evidence>
<evidence type="ECO:0000313" key="7">
    <source>
        <dbReference type="Proteomes" id="UP000663829"/>
    </source>
</evidence>
<dbReference type="PRINTS" id="PR00449">
    <property type="entry name" value="RASTRNSFRMNG"/>
</dbReference>
<comment type="caution">
    <text evidence="4">The sequence shown here is derived from an EMBL/GenBank/DDBJ whole genome shotgun (WGS) entry which is preliminary data.</text>
</comment>
<evidence type="ECO:0000313" key="6">
    <source>
        <dbReference type="EMBL" id="CAF3765935.1"/>
    </source>
</evidence>
<dbReference type="SMART" id="SM00175">
    <property type="entry name" value="RAB"/>
    <property type="match status" value="1"/>
</dbReference>
<dbReference type="EMBL" id="CAJNOQ010003080">
    <property type="protein sequence ID" value="CAF0994206.1"/>
    <property type="molecule type" value="Genomic_DNA"/>
</dbReference>
<keyword evidence="7" id="KW-1185">Reference proteome</keyword>
<dbReference type="InterPro" id="IPR050227">
    <property type="entry name" value="Rab"/>
</dbReference>
<organism evidence="4 7">
    <name type="scientific">Didymodactylos carnosus</name>
    <dbReference type="NCBI Taxonomy" id="1234261"/>
    <lineage>
        <taxon>Eukaryota</taxon>
        <taxon>Metazoa</taxon>
        <taxon>Spiralia</taxon>
        <taxon>Gnathifera</taxon>
        <taxon>Rotifera</taxon>
        <taxon>Eurotatoria</taxon>
        <taxon>Bdelloidea</taxon>
        <taxon>Philodinida</taxon>
        <taxon>Philodinidae</taxon>
        <taxon>Didymodactylos</taxon>
    </lineage>
</organism>
<dbReference type="GO" id="GO:0005525">
    <property type="term" value="F:GTP binding"/>
    <property type="evidence" value="ECO:0007669"/>
    <property type="project" value="UniProtKB-KW"/>
</dbReference>